<sequence length="114" mass="11569">MYISTILTALLFCVSLTVPNVLAAPLPKGGGHGSSSHGSSHTSSSHASGGHSSTGNSGGSVSGSRIHVAKTASSAANLMQAANGLTEQRARSHRNRRRSQDEATKAQKSSSNKA</sequence>
<comment type="caution">
    <text evidence="3">The sequence shown here is derived from an EMBL/GenBank/DDBJ whole genome shotgun (WGS) entry which is preliminary data.</text>
</comment>
<evidence type="ECO:0000313" key="4">
    <source>
        <dbReference type="Proteomes" id="UP000007148"/>
    </source>
</evidence>
<feature type="region of interest" description="Disordered" evidence="1">
    <location>
        <begin position="23"/>
        <end position="114"/>
    </location>
</feature>
<dbReference type="InParanoid" id="G4TM23"/>
<evidence type="ECO:0000256" key="2">
    <source>
        <dbReference type="SAM" id="SignalP"/>
    </source>
</evidence>
<protein>
    <submittedName>
        <fullName evidence="3">Uncharacterized protein</fullName>
    </submittedName>
</protein>
<evidence type="ECO:0000313" key="3">
    <source>
        <dbReference type="EMBL" id="CCA72366.1"/>
    </source>
</evidence>
<proteinExistence type="predicted"/>
<feature type="chain" id="PRO_5003468886" evidence="2">
    <location>
        <begin position="24"/>
        <end position="114"/>
    </location>
</feature>
<reference evidence="3 4" key="1">
    <citation type="journal article" date="2011" name="PLoS Pathog.">
        <title>Endophytic Life Strategies Decoded by Genome and Transcriptome Analyses of the Mutualistic Root Symbiont Piriformospora indica.</title>
        <authorList>
            <person name="Zuccaro A."/>
            <person name="Lahrmann U."/>
            <person name="Guldener U."/>
            <person name="Langen G."/>
            <person name="Pfiffi S."/>
            <person name="Biedenkopf D."/>
            <person name="Wong P."/>
            <person name="Samans B."/>
            <person name="Grimm C."/>
            <person name="Basiewicz M."/>
            <person name="Murat C."/>
            <person name="Martin F."/>
            <person name="Kogel K.H."/>
        </authorList>
    </citation>
    <scope>NUCLEOTIDE SEQUENCE [LARGE SCALE GENOMIC DNA]</scope>
    <source>
        <strain evidence="3 4">DSM 11827</strain>
    </source>
</reference>
<dbReference type="HOGENOM" id="CLU_2122006_0_0_1"/>
<dbReference type="EMBL" id="CAFZ01000160">
    <property type="protein sequence ID" value="CCA72366.1"/>
    <property type="molecule type" value="Genomic_DNA"/>
</dbReference>
<keyword evidence="2" id="KW-0732">Signal</keyword>
<organism evidence="3 4">
    <name type="scientific">Serendipita indica (strain DSM 11827)</name>
    <name type="common">Root endophyte fungus</name>
    <name type="synonym">Piriformospora indica</name>
    <dbReference type="NCBI Taxonomy" id="1109443"/>
    <lineage>
        <taxon>Eukaryota</taxon>
        <taxon>Fungi</taxon>
        <taxon>Dikarya</taxon>
        <taxon>Basidiomycota</taxon>
        <taxon>Agaricomycotina</taxon>
        <taxon>Agaricomycetes</taxon>
        <taxon>Sebacinales</taxon>
        <taxon>Serendipitaceae</taxon>
        <taxon>Serendipita</taxon>
    </lineage>
</organism>
<feature type="signal peptide" evidence="2">
    <location>
        <begin position="1"/>
        <end position="23"/>
    </location>
</feature>
<gene>
    <name evidence="3" type="ORF">PIIN_06300</name>
</gene>
<accession>G4TM23</accession>
<dbReference type="Proteomes" id="UP000007148">
    <property type="component" value="Unassembled WGS sequence"/>
</dbReference>
<name>G4TM23_SERID</name>
<dbReference type="AlphaFoldDB" id="G4TM23"/>
<evidence type="ECO:0000256" key="1">
    <source>
        <dbReference type="SAM" id="MobiDB-lite"/>
    </source>
</evidence>
<feature type="compositionally biased region" description="Low complexity" evidence="1">
    <location>
        <begin position="34"/>
        <end position="55"/>
    </location>
</feature>
<keyword evidence="4" id="KW-1185">Reference proteome</keyword>